<dbReference type="GO" id="GO:0016740">
    <property type="term" value="F:transferase activity"/>
    <property type="evidence" value="ECO:0007669"/>
    <property type="project" value="UniProtKB-KW"/>
</dbReference>
<sequence length="403" mass="44048">MKLVLFNVKHSENLGDGLLASCLEAALRQCGDDVEVETVDLAGRSEVGTAVRARGYVLALLGWMPAPVRRFVVRKVLDRRLQAVLPEWSARIASADVVVVGGGNLFQDDDLNFPLKVGAVLGCVQRQNRPLAIYAVGVSRTWSSEAAALFGRLRNLDLVHVSVRDEIARENWMRHFPEGERPHLVPDPGLLAGSLDLPRPLERCVGNNAGLCVTSPAILRRHADKPARDIPMLRIRDYCEVMQVLETRGWCITLFCNGAREDAAFLEAILAVPSVRKMMASGVVQVAPRPQTARELISTIDSFDAMAAHRLHACIAAYALGVPVVGLGWDSKVEGFFRSTHREAFLVSDRRTSPEEIAGLIDQVATNAVDPTELRATVARAREGVARLHADLRAFLDAGSFVS</sequence>
<comment type="caution">
    <text evidence="2">The sequence shown here is derived from an EMBL/GenBank/DDBJ whole genome shotgun (WGS) entry which is preliminary data.</text>
</comment>
<dbReference type="Proteomes" id="UP000559404">
    <property type="component" value="Unassembled WGS sequence"/>
</dbReference>
<dbReference type="RefSeq" id="WP_181759936.1">
    <property type="nucleotide sequence ID" value="NZ_BMCR01000005.1"/>
</dbReference>
<name>A0A838XMK4_9HYPH</name>
<keyword evidence="3" id="KW-1185">Reference proteome</keyword>
<dbReference type="PANTHER" id="PTHR36836:SF1">
    <property type="entry name" value="COLANIC ACID BIOSYNTHESIS PROTEIN WCAK"/>
    <property type="match status" value="1"/>
</dbReference>
<evidence type="ECO:0000313" key="2">
    <source>
        <dbReference type="EMBL" id="MBA4611745.1"/>
    </source>
</evidence>
<organism evidence="2 3">
    <name type="scientific">Stappia taiwanensis</name>
    <dbReference type="NCBI Taxonomy" id="992267"/>
    <lineage>
        <taxon>Bacteria</taxon>
        <taxon>Pseudomonadati</taxon>
        <taxon>Pseudomonadota</taxon>
        <taxon>Alphaproteobacteria</taxon>
        <taxon>Hyphomicrobiales</taxon>
        <taxon>Stappiaceae</taxon>
        <taxon>Stappia</taxon>
    </lineage>
</organism>
<accession>A0A838XMK4</accession>
<evidence type="ECO:0000259" key="1">
    <source>
        <dbReference type="Pfam" id="PF04230"/>
    </source>
</evidence>
<protein>
    <submittedName>
        <fullName evidence="2">Polysaccharide pyruvyl transferase family protein</fullName>
    </submittedName>
</protein>
<gene>
    <name evidence="2" type="ORF">H1W37_08795</name>
</gene>
<reference evidence="2 3" key="1">
    <citation type="submission" date="2020-07" db="EMBL/GenBank/DDBJ databases">
        <authorList>
            <person name="Li M."/>
        </authorList>
    </citation>
    <scope>NUCLEOTIDE SEQUENCE [LARGE SCALE GENOMIC DNA]</scope>
    <source>
        <strain evidence="2 3">DSM 23284</strain>
    </source>
</reference>
<reference evidence="2 3" key="2">
    <citation type="submission" date="2020-08" db="EMBL/GenBank/DDBJ databases">
        <title>Stappia taiwanensis sp. nov., isolated from a coastal thermal spring.</title>
        <authorList>
            <person name="Kampfer P."/>
        </authorList>
    </citation>
    <scope>NUCLEOTIDE SEQUENCE [LARGE SCALE GENOMIC DNA]</scope>
    <source>
        <strain evidence="2 3">DSM 23284</strain>
    </source>
</reference>
<keyword evidence="2" id="KW-0808">Transferase</keyword>
<feature type="domain" description="Polysaccharide pyruvyl transferase" evidence="1">
    <location>
        <begin position="13"/>
        <end position="331"/>
    </location>
</feature>
<evidence type="ECO:0000313" key="3">
    <source>
        <dbReference type="Proteomes" id="UP000559404"/>
    </source>
</evidence>
<dbReference type="PANTHER" id="PTHR36836">
    <property type="entry name" value="COLANIC ACID BIOSYNTHESIS PROTEIN WCAK"/>
    <property type="match status" value="1"/>
</dbReference>
<dbReference type="AlphaFoldDB" id="A0A838XMK4"/>
<dbReference type="InterPro" id="IPR007345">
    <property type="entry name" value="Polysacch_pyruvyl_Trfase"/>
</dbReference>
<proteinExistence type="predicted"/>
<dbReference type="EMBL" id="JACEON010000006">
    <property type="protein sequence ID" value="MBA4611745.1"/>
    <property type="molecule type" value="Genomic_DNA"/>
</dbReference>
<dbReference type="Pfam" id="PF04230">
    <property type="entry name" value="PS_pyruv_trans"/>
    <property type="match status" value="1"/>
</dbReference>